<dbReference type="WBParaSite" id="HPBE_0000549901-mRNA-1">
    <property type="protein sequence ID" value="HPBE_0000549901-mRNA-1"/>
    <property type="gene ID" value="HPBE_0000549901"/>
</dbReference>
<evidence type="ECO:0000313" key="2">
    <source>
        <dbReference type="Proteomes" id="UP000050761"/>
    </source>
</evidence>
<accession>A0A3P7XX52</accession>
<protein>
    <submittedName>
        <fullName evidence="1 3">Uncharacterized protein</fullName>
    </submittedName>
</protein>
<proteinExistence type="predicted"/>
<dbReference type="EMBL" id="UZAH01025483">
    <property type="protein sequence ID" value="VDO64827.1"/>
    <property type="molecule type" value="Genomic_DNA"/>
</dbReference>
<keyword evidence="2" id="KW-1185">Reference proteome</keyword>
<reference evidence="3" key="2">
    <citation type="submission" date="2019-09" db="UniProtKB">
        <authorList>
            <consortium name="WormBaseParasite"/>
        </authorList>
    </citation>
    <scope>IDENTIFICATION</scope>
</reference>
<dbReference type="Proteomes" id="UP000050761">
    <property type="component" value="Unassembled WGS sequence"/>
</dbReference>
<evidence type="ECO:0000313" key="1">
    <source>
        <dbReference type="EMBL" id="VDO64827.1"/>
    </source>
</evidence>
<reference evidence="1 2" key="1">
    <citation type="submission" date="2018-11" db="EMBL/GenBank/DDBJ databases">
        <authorList>
            <consortium name="Pathogen Informatics"/>
        </authorList>
    </citation>
    <scope>NUCLEOTIDE SEQUENCE [LARGE SCALE GENOMIC DNA]</scope>
</reference>
<evidence type="ECO:0000313" key="3">
    <source>
        <dbReference type="WBParaSite" id="HPBE_0000549901-mRNA-1"/>
    </source>
</evidence>
<gene>
    <name evidence="1" type="ORF">HPBE_LOCUS5500</name>
</gene>
<dbReference type="AlphaFoldDB" id="A0A3P7XX52"/>
<name>A0A3P7XX52_HELPZ</name>
<sequence>MEYDRTKILIPGSMFVPRDLCPQLIALEEGRTMRKYVSKRTTEALKNVFSDTLRPLGEQQLTMLYQPAEIGSRRQRTALANNNGTGP</sequence>
<organism evidence="1">
    <name type="scientific">Heligmosomoides polygyrus</name>
    <name type="common">Parasitic roundworm</name>
    <dbReference type="NCBI Taxonomy" id="6339"/>
    <lineage>
        <taxon>Eukaryota</taxon>
        <taxon>Metazoa</taxon>
        <taxon>Ecdysozoa</taxon>
        <taxon>Nematoda</taxon>
        <taxon>Chromadorea</taxon>
        <taxon>Rhabditida</taxon>
        <taxon>Rhabditina</taxon>
        <taxon>Rhabditomorpha</taxon>
        <taxon>Strongyloidea</taxon>
        <taxon>Heligmosomidae</taxon>
        <taxon>Heligmosomoides</taxon>
    </lineage>
</organism>